<feature type="region of interest" description="Disordered" evidence="2">
    <location>
        <begin position="471"/>
        <end position="490"/>
    </location>
</feature>
<accession>A0A397IRZ2</accession>
<keyword evidence="1" id="KW-0175">Coiled coil</keyword>
<feature type="signal peptide" evidence="3">
    <location>
        <begin position="1"/>
        <end position="23"/>
    </location>
</feature>
<proteinExistence type="predicted"/>
<evidence type="ECO:0000256" key="1">
    <source>
        <dbReference type="SAM" id="Coils"/>
    </source>
</evidence>
<evidence type="ECO:0000256" key="3">
    <source>
        <dbReference type="SAM" id="SignalP"/>
    </source>
</evidence>
<evidence type="ECO:0000256" key="2">
    <source>
        <dbReference type="SAM" id="MobiDB-lite"/>
    </source>
</evidence>
<dbReference type="STRING" id="1348612.A0A397IRZ2"/>
<feature type="chain" id="PRO_5017481510" description="SAP domain-containing protein" evidence="3">
    <location>
        <begin position="24"/>
        <end position="490"/>
    </location>
</feature>
<comment type="caution">
    <text evidence="4">The sequence shown here is derived from an EMBL/GenBank/DDBJ whole genome shotgun (WGS) entry which is preliminary data.</text>
</comment>
<dbReference type="PANTHER" id="PTHR47372">
    <property type="entry name" value="DAUER UP-REGULATED-RELATED"/>
    <property type="match status" value="1"/>
</dbReference>
<evidence type="ECO:0000313" key="4">
    <source>
        <dbReference type="EMBL" id="RHZ78745.1"/>
    </source>
</evidence>
<feature type="coiled-coil region" evidence="1">
    <location>
        <begin position="337"/>
        <end position="372"/>
    </location>
</feature>
<organism evidence="4 5">
    <name type="scientific">Diversispora epigaea</name>
    <dbReference type="NCBI Taxonomy" id="1348612"/>
    <lineage>
        <taxon>Eukaryota</taxon>
        <taxon>Fungi</taxon>
        <taxon>Fungi incertae sedis</taxon>
        <taxon>Mucoromycota</taxon>
        <taxon>Glomeromycotina</taxon>
        <taxon>Glomeromycetes</taxon>
        <taxon>Diversisporales</taxon>
        <taxon>Diversisporaceae</taxon>
        <taxon>Diversispora</taxon>
    </lineage>
</organism>
<dbReference type="Proteomes" id="UP000266861">
    <property type="component" value="Unassembled WGS sequence"/>
</dbReference>
<protein>
    <recommendedName>
        <fullName evidence="6">SAP domain-containing protein</fullName>
    </recommendedName>
</protein>
<evidence type="ECO:0008006" key="6">
    <source>
        <dbReference type="Google" id="ProtNLM"/>
    </source>
</evidence>
<keyword evidence="5" id="KW-1185">Reference proteome</keyword>
<dbReference type="AlphaFoldDB" id="A0A397IRZ2"/>
<gene>
    <name evidence="4" type="ORF">Glove_156g52</name>
</gene>
<dbReference type="EMBL" id="PQFF01000147">
    <property type="protein sequence ID" value="RHZ78745.1"/>
    <property type="molecule type" value="Genomic_DNA"/>
</dbReference>
<name>A0A397IRZ2_9GLOM</name>
<keyword evidence="3" id="KW-0732">Signal</keyword>
<reference evidence="4 5" key="1">
    <citation type="submission" date="2018-08" db="EMBL/GenBank/DDBJ databases">
        <title>Genome and evolution of the arbuscular mycorrhizal fungus Diversispora epigaea (formerly Glomus versiforme) and its bacterial endosymbionts.</title>
        <authorList>
            <person name="Sun X."/>
            <person name="Fei Z."/>
            <person name="Harrison M."/>
        </authorList>
    </citation>
    <scope>NUCLEOTIDE SEQUENCE [LARGE SCALE GENOMIC DNA]</scope>
    <source>
        <strain evidence="4 5">IT104</strain>
    </source>
</reference>
<dbReference type="OrthoDB" id="2527403at2759"/>
<sequence>MRKEILLIFSIILLLLTTNFVYAADISDPSTWSAQEIKEWLNERNIPYSGIPEKRDLIELVRVHFSEKKEQAKNAYDVIEKFIINHVELLTNNTELFNNNNMNETPDSILQKLADRYENVRVYASLSEDQIKYAFNQISEKLKDRKNSIELLEQIKQSYLSVISLIQKTNERIQKDLENNDQVSQETIDWFKEKINNLRESEANLVLQGVQEQFAQRKIAVSSADQAQMIFEKLGSTVKESYRSVNGTLERLRKELAEVIGGKAENVIEDLRSQFSTVNDYRILTQEKIQGALDQIGQKLQDGKAVTVEQLQHVKDILKRYTKYYYDSATGKAIQTKKEQEERLNEIIASIKEGIQENRERGEEQLSKITETVKEKVAKSQHLTERQAEVLSDIIKEQFGSLKDTRDLTEEKMLSLFDNLKIKLRDTKEYLAQETEAAYNKASEGYDKVSEGFDTMKDKVNEGYDTMKDRVNEGYDTMKEKVTSTHRDEL</sequence>
<dbReference type="Gene3D" id="1.10.287.700">
    <property type="entry name" value="Helix hairpin bin"/>
    <property type="match status" value="1"/>
</dbReference>
<evidence type="ECO:0000313" key="5">
    <source>
        <dbReference type="Proteomes" id="UP000266861"/>
    </source>
</evidence>
<dbReference type="PANTHER" id="PTHR47372:SF11">
    <property type="entry name" value="RE19971P"/>
    <property type="match status" value="1"/>
</dbReference>